<accession>A0A8H4SZR6</accession>
<dbReference type="OrthoDB" id="5134445at2759"/>
<organism evidence="1 2">
    <name type="scientific">Fusarium gaditjirri</name>
    <dbReference type="NCBI Taxonomy" id="282569"/>
    <lineage>
        <taxon>Eukaryota</taxon>
        <taxon>Fungi</taxon>
        <taxon>Dikarya</taxon>
        <taxon>Ascomycota</taxon>
        <taxon>Pezizomycotina</taxon>
        <taxon>Sordariomycetes</taxon>
        <taxon>Hypocreomycetidae</taxon>
        <taxon>Hypocreales</taxon>
        <taxon>Nectriaceae</taxon>
        <taxon>Fusarium</taxon>
        <taxon>Fusarium nisikadoi species complex</taxon>
    </lineage>
</organism>
<dbReference type="AlphaFoldDB" id="A0A8H4SZR6"/>
<proteinExistence type="predicted"/>
<reference evidence="1" key="1">
    <citation type="journal article" date="2020" name="BMC Genomics">
        <title>Correction to: Identification and distribution of gene clusters required for synthesis of sphingolipid metabolism inhibitors in diverse species of the filamentous fungus Fusarium.</title>
        <authorList>
            <person name="Kim H.S."/>
            <person name="Lohmar J.M."/>
            <person name="Busman M."/>
            <person name="Brown D.W."/>
            <person name="Naumann T.A."/>
            <person name="Divon H.H."/>
            <person name="Lysoe E."/>
            <person name="Uhlig S."/>
            <person name="Proctor R.H."/>
        </authorList>
    </citation>
    <scope>NUCLEOTIDE SEQUENCE</scope>
    <source>
        <strain evidence="1">NRRL 45417</strain>
    </source>
</reference>
<keyword evidence="2" id="KW-1185">Reference proteome</keyword>
<evidence type="ECO:0000313" key="2">
    <source>
        <dbReference type="Proteomes" id="UP000604273"/>
    </source>
</evidence>
<dbReference type="EMBL" id="JABFAI010000257">
    <property type="protein sequence ID" value="KAF4948630.1"/>
    <property type="molecule type" value="Genomic_DNA"/>
</dbReference>
<evidence type="ECO:0000313" key="1">
    <source>
        <dbReference type="EMBL" id="KAF4948630.1"/>
    </source>
</evidence>
<comment type="caution">
    <text evidence="1">The sequence shown here is derived from an EMBL/GenBank/DDBJ whole genome shotgun (WGS) entry which is preliminary data.</text>
</comment>
<name>A0A8H4SZR6_9HYPO</name>
<reference evidence="1" key="2">
    <citation type="submission" date="2020-05" db="EMBL/GenBank/DDBJ databases">
        <authorList>
            <person name="Kim H.-S."/>
            <person name="Proctor R.H."/>
            <person name="Brown D.W."/>
        </authorList>
    </citation>
    <scope>NUCLEOTIDE SEQUENCE</scope>
    <source>
        <strain evidence="1">NRRL 45417</strain>
    </source>
</reference>
<gene>
    <name evidence="1" type="ORF">FGADI_9534</name>
</gene>
<dbReference type="Proteomes" id="UP000604273">
    <property type="component" value="Unassembled WGS sequence"/>
</dbReference>
<sequence length="321" mass="36228">MSPSTNTYDEPGLAPFPYRRLAAPKLYFIEKFGDYFATQRRSVKIDVLSTFPAATSQVMHVRLKDNPGSIQEAVLKLYDRRWAGSIRQETQDKKATAPSLAAENAYASFVRSGKMHVFSLALRQIYETAPDKHKPRAIDFYSDQSDGVERYEAAVWYENDQRFKTELQTYKQLESIQGNQIPRLYAHVRIPVSFVGPGSSDGTAESEQFLCVHGLLLEYIPGPQFKDWVNRPNIGLTALAQRAVNSIFLINDLGVLVQKCCDDVIVADDNNASVGGSKKPFIVGFAEARFKKDLIMNEIKQFKPSDLLAIKNLKERMDIAY</sequence>
<protein>
    <submittedName>
        <fullName evidence="1">Uncharacterized protein</fullName>
    </submittedName>
</protein>